<sequence>MVGQSHQGQGRRRMCMWQAKKINKTCEDAVVLLFATFTFATRSRLLAGQAASDVVLQPPFILLCHLFGLQLNLPVYVVLLLSLISFRLPALCIPHQHTYTQLPGLRTKKWEFGETKDFGMGPDKR</sequence>
<feature type="transmembrane region" description="Helical" evidence="1">
    <location>
        <begin position="60"/>
        <end position="84"/>
    </location>
</feature>
<accession>Q6IJG0</accession>
<evidence type="ECO:0000313" key="2">
    <source>
        <dbReference type="EMBL" id="DAA04261.1"/>
    </source>
</evidence>
<keyword evidence="1" id="KW-0812">Transmembrane</keyword>
<proteinExistence type="predicted"/>
<keyword evidence="1" id="KW-0472">Membrane</keyword>
<dbReference type="EMBL" id="BK002756">
    <property type="protein sequence ID" value="DAA04261.1"/>
    <property type="molecule type" value="Genomic_DNA"/>
</dbReference>
<protein>
    <submittedName>
        <fullName evidence="2">HDC14962</fullName>
    </submittedName>
</protein>
<dbReference type="AlphaFoldDB" id="Q6IJG0"/>
<organism evidence="2">
    <name type="scientific">Drosophila melanogaster</name>
    <name type="common">Fruit fly</name>
    <dbReference type="NCBI Taxonomy" id="7227"/>
    <lineage>
        <taxon>Eukaryota</taxon>
        <taxon>Metazoa</taxon>
        <taxon>Ecdysozoa</taxon>
        <taxon>Arthropoda</taxon>
        <taxon>Hexapoda</taxon>
        <taxon>Insecta</taxon>
        <taxon>Pterygota</taxon>
        <taxon>Neoptera</taxon>
        <taxon>Endopterygota</taxon>
        <taxon>Diptera</taxon>
        <taxon>Brachycera</taxon>
        <taxon>Muscomorpha</taxon>
        <taxon>Ephydroidea</taxon>
        <taxon>Drosophilidae</taxon>
        <taxon>Drosophila</taxon>
        <taxon>Sophophora</taxon>
    </lineage>
</organism>
<gene>
    <name evidence="2" type="ORF">HDC14962</name>
</gene>
<evidence type="ECO:0000256" key="1">
    <source>
        <dbReference type="SAM" id="Phobius"/>
    </source>
</evidence>
<reference evidence="2" key="1">
    <citation type="journal article" date="2003" name="Genome Biol.">
        <title>An integrated gene annotation and transcriptional profiling approach towards the full gene content of the Drosophila genome.</title>
        <authorList>
            <person name="Hild M."/>
            <person name="Beckmann B."/>
            <person name="Haas S.A."/>
            <person name="Koch B."/>
            <person name="Solovyev V."/>
            <person name="Busold C."/>
            <person name="Fellenberg K."/>
            <person name="Boutros M."/>
            <person name="Vingron M."/>
            <person name="Sauer F."/>
            <person name="Hoheisel J.D."/>
            <person name="Paro R."/>
        </authorList>
    </citation>
    <scope>NUCLEOTIDE SEQUENCE</scope>
</reference>
<keyword evidence="1" id="KW-1133">Transmembrane helix</keyword>
<name>Q6IJG0_DROME</name>